<feature type="transmembrane region" description="Helical" evidence="8">
    <location>
        <begin position="269"/>
        <end position="293"/>
    </location>
</feature>
<accession>A0A6V8SLF6</accession>
<comment type="caution">
    <text evidence="9">The sequence shown here is derived from an EMBL/GenBank/DDBJ whole genome shotgun (WGS) entry which is preliminary data.</text>
</comment>
<evidence type="ECO:0000256" key="1">
    <source>
        <dbReference type="ARBA" id="ARBA00004141"/>
    </source>
</evidence>
<sequence>MKIEKGMISSSELMFLIIALLQGSTLTATFISGVTKQDTWVVVVVSIFILCFLLQVYLNLVQRFPEKNIIEINDITYGKYLGKFISIIYIYHFWFIVAANLRFIADFFSTFLMQETDIIVFIVAISIACIYVIRKGLEVLARMAPFFTVFTIVIAIIIIIMLFEQYDIKNMLPMFQLNSIQFLHGVNVITVIPFGELLIFLMIFPSVRDKENIKKYSFKGMFIGVAFFLLIVVRNTLALGIVGELEIQSSLQVAKLIDIADIISRLESLIAVVLLFNVFMKIAIFCYGTVLSLAQILKLRTYKHMVSPIVIISIIFSITMYESPVNQSYTAANIYPVYAWIPEILFPITSLIIAKLRNLKQ</sequence>
<keyword evidence="4" id="KW-0309">Germination</keyword>
<keyword evidence="10" id="KW-1185">Reference proteome</keyword>
<evidence type="ECO:0000256" key="3">
    <source>
        <dbReference type="ARBA" id="ARBA00022448"/>
    </source>
</evidence>
<keyword evidence="6 8" id="KW-1133">Transmembrane helix</keyword>
<dbReference type="Pfam" id="PF03845">
    <property type="entry name" value="Spore_permease"/>
    <property type="match status" value="1"/>
</dbReference>
<feature type="transmembrane region" description="Helical" evidence="8">
    <location>
        <begin position="216"/>
        <end position="233"/>
    </location>
</feature>
<feature type="transmembrane region" description="Helical" evidence="8">
    <location>
        <begin position="305"/>
        <end position="321"/>
    </location>
</feature>
<keyword evidence="3" id="KW-0813">Transport</keyword>
<evidence type="ECO:0000256" key="4">
    <source>
        <dbReference type="ARBA" id="ARBA00022544"/>
    </source>
</evidence>
<dbReference type="Proteomes" id="UP000580568">
    <property type="component" value="Unassembled WGS sequence"/>
</dbReference>
<feature type="transmembrane region" description="Helical" evidence="8">
    <location>
        <begin position="12"/>
        <end position="34"/>
    </location>
</feature>
<dbReference type="GO" id="GO:0009847">
    <property type="term" value="P:spore germination"/>
    <property type="evidence" value="ECO:0007669"/>
    <property type="project" value="InterPro"/>
</dbReference>
<keyword evidence="5 8" id="KW-0812">Transmembrane</keyword>
<feature type="transmembrane region" description="Helical" evidence="8">
    <location>
        <begin position="80"/>
        <end position="105"/>
    </location>
</feature>
<organism evidence="9 10">
    <name type="scientific">Clostridium fungisolvens</name>
    <dbReference type="NCBI Taxonomy" id="1604897"/>
    <lineage>
        <taxon>Bacteria</taxon>
        <taxon>Bacillati</taxon>
        <taxon>Bacillota</taxon>
        <taxon>Clostridia</taxon>
        <taxon>Eubacteriales</taxon>
        <taxon>Clostridiaceae</taxon>
        <taxon>Clostridium</taxon>
    </lineage>
</organism>
<dbReference type="PANTHER" id="PTHR34975">
    <property type="entry name" value="SPORE GERMINATION PROTEIN A2"/>
    <property type="match status" value="1"/>
</dbReference>
<dbReference type="PANTHER" id="PTHR34975:SF2">
    <property type="entry name" value="SPORE GERMINATION PROTEIN A2"/>
    <property type="match status" value="1"/>
</dbReference>
<evidence type="ECO:0000256" key="8">
    <source>
        <dbReference type="SAM" id="Phobius"/>
    </source>
</evidence>
<gene>
    <name evidence="9" type="ORF">bsdtw1_03523</name>
</gene>
<evidence type="ECO:0000313" key="10">
    <source>
        <dbReference type="Proteomes" id="UP000580568"/>
    </source>
</evidence>
<proteinExistence type="inferred from homology"/>
<feature type="transmembrane region" description="Helical" evidence="8">
    <location>
        <begin position="111"/>
        <end position="133"/>
    </location>
</feature>
<keyword evidence="7 8" id="KW-0472">Membrane</keyword>
<feature type="transmembrane region" description="Helical" evidence="8">
    <location>
        <begin position="40"/>
        <end position="60"/>
    </location>
</feature>
<feature type="transmembrane region" description="Helical" evidence="8">
    <location>
        <begin position="183"/>
        <end position="204"/>
    </location>
</feature>
<comment type="subcellular location">
    <subcellularLocation>
        <location evidence="1">Membrane</location>
        <topology evidence="1">Multi-pass membrane protein</topology>
    </subcellularLocation>
</comment>
<feature type="transmembrane region" description="Helical" evidence="8">
    <location>
        <begin position="333"/>
        <end position="354"/>
    </location>
</feature>
<dbReference type="RefSeq" id="WP_183278769.1">
    <property type="nucleotide sequence ID" value="NZ_BLZR01000001.1"/>
</dbReference>
<protein>
    <submittedName>
        <fullName evidence="9">Spore germination protein A2</fullName>
    </submittedName>
</protein>
<evidence type="ECO:0000313" key="9">
    <source>
        <dbReference type="EMBL" id="GFP77395.1"/>
    </source>
</evidence>
<name>A0A6V8SLF6_9CLOT</name>
<evidence type="ECO:0000256" key="2">
    <source>
        <dbReference type="ARBA" id="ARBA00007998"/>
    </source>
</evidence>
<evidence type="ECO:0000256" key="5">
    <source>
        <dbReference type="ARBA" id="ARBA00022692"/>
    </source>
</evidence>
<reference evidence="9 10" key="1">
    <citation type="submission" date="2020-07" db="EMBL/GenBank/DDBJ databases">
        <title>A new beta-1,3-glucan-decomposing anaerobic bacterium isolated from anoxic soil subjected to biological soil disinfestation.</title>
        <authorList>
            <person name="Ueki A."/>
            <person name="Tonouchi A."/>
        </authorList>
    </citation>
    <scope>NUCLEOTIDE SEQUENCE [LARGE SCALE GENOMIC DNA]</scope>
    <source>
        <strain evidence="9 10">TW1</strain>
    </source>
</reference>
<comment type="similarity">
    <text evidence="2">Belongs to the amino acid-polyamine-organocation (APC) superfamily. Spore germination protein (SGP) (TC 2.A.3.9) family.</text>
</comment>
<evidence type="ECO:0000256" key="6">
    <source>
        <dbReference type="ARBA" id="ARBA00022989"/>
    </source>
</evidence>
<dbReference type="AlphaFoldDB" id="A0A6V8SLF6"/>
<dbReference type="NCBIfam" id="TIGR00912">
    <property type="entry name" value="2A0309"/>
    <property type="match status" value="1"/>
</dbReference>
<evidence type="ECO:0000256" key="7">
    <source>
        <dbReference type="ARBA" id="ARBA00023136"/>
    </source>
</evidence>
<dbReference type="GO" id="GO:0016020">
    <property type="term" value="C:membrane"/>
    <property type="evidence" value="ECO:0007669"/>
    <property type="project" value="UniProtKB-SubCell"/>
</dbReference>
<dbReference type="Gene3D" id="1.20.1740.10">
    <property type="entry name" value="Amino acid/polyamine transporter I"/>
    <property type="match status" value="1"/>
</dbReference>
<feature type="transmembrane region" description="Helical" evidence="8">
    <location>
        <begin position="145"/>
        <end position="163"/>
    </location>
</feature>
<dbReference type="EMBL" id="BLZR01000001">
    <property type="protein sequence ID" value="GFP77395.1"/>
    <property type="molecule type" value="Genomic_DNA"/>
</dbReference>
<dbReference type="InterPro" id="IPR004761">
    <property type="entry name" value="Spore_GerAB"/>
</dbReference>